<dbReference type="InterPro" id="IPR027051">
    <property type="entry name" value="XdhC_Rossmann_dom"/>
</dbReference>
<dbReference type="InterPro" id="IPR012348">
    <property type="entry name" value="RNR-like"/>
</dbReference>
<proteinExistence type="predicted"/>
<evidence type="ECO:0000259" key="2">
    <source>
        <dbReference type="Pfam" id="PF13478"/>
    </source>
</evidence>
<comment type="caution">
    <text evidence="3">The sequence shown here is derived from an EMBL/GenBank/DDBJ whole genome shotgun (WGS) entry which is preliminary data.</text>
</comment>
<dbReference type="InterPro" id="IPR052698">
    <property type="entry name" value="MoCofactor_Util/Proc"/>
</dbReference>
<organism evidence="3 4">
    <name type="scientific">Streptomyces thermocarboxydovorans</name>
    <dbReference type="NCBI Taxonomy" id="59298"/>
    <lineage>
        <taxon>Bacteria</taxon>
        <taxon>Bacillati</taxon>
        <taxon>Actinomycetota</taxon>
        <taxon>Actinomycetes</taxon>
        <taxon>Kitasatosporales</taxon>
        <taxon>Streptomycetaceae</taxon>
        <taxon>Streptomyces</taxon>
    </lineage>
</organism>
<dbReference type="EMBL" id="BAAAGU010000098">
    <property type="protein sequence ID" value="GAA0670962.1"/>
    <property type="molecule type" value="Genomic_DNA"/>
</dbReference>
<dbReference type="Gene3D" id="1.10.620.20">
    <property type="entry name" value="Ribonucleotide Reductase, subunit A"/>
    <property type="match status" value="1"/>
</dbReference>
<reference evidence="3 4" key="1">
    <citation type="journal article" date="2019" name="Int. J. Syst. Evol. Microbiol.">
        <title>The Global Catalogue of Microorganisms (GCM) 10K type strain sequencing project: providing services to taxonomists for standard genome sequencing and annotation.</title>
        <authorList>
            <consortium name="The Broad Institute Genomics Platform"/>
            <consortium name="The Broad Institute Genome Sequencing Center for Infectious Disease"/>
            <person name="Wu L."/>
            <person name="Ma J."/>
        </authorList>
    </citation>
    <scope>NUCLEOTIDE SEQUENCE [LARGE SCALE GENOMIC DNA]</scope>
    <source>
        <strain evidence="3 4">JCM 10367</strain>
    </source>
</reference>
<sequence>MNLLLEQRMSDLTARRVPFVRATVVRARRPTSAHPGDTALVFADGRIEGFVGGTCAEATVRRYGLEALQTGESLLLRISPEETGEPVVDEGAVMVGNPCLSGGALEIFLEPLRPAPRVLVLGETPIARKLVEFGPALDYDVVAVGASGVTAESLTGVAAVVVASHGRDEEPLLALALRAGVPYIALVASRKRGTAVLDSLDVTAEQRAGIHLPAGLPIGARTPGEIALSILAEIVASLRAEPAQPETSAGAVAEAEPATAIDPVCGMTVAAVEHTPHSDAAGERRWFCAEGCRAAFEADPARYAGAGAGGGA</sequence>
<protein>
    <submittedName>
        <fullName evidence="3">XdhC family protein</fullName>
    </submittedName>
</protein>
<dbReference type="RefSeq" id="WP_344007468.1">
    <property type="nucleotide sequence ID" value="NZ_BAAAGU010000098.1"/>
</dbReference>
<accession>A0ABN1HWK2</accession>
<dbReference type="PANTHER" id="PTHR30388:SF4">
    <property type="entry name" value="MOLYBDENUM COFACTOR INSERTION CHAPERONE PAOD"/>
    <property type="match status" value="1"/>
</dbReference>
<name>A0ABN1HWK2_9ACTN</name>
<dbReference type="SUPFAM" id="SSF47240">
    <property type="entry name" value="Ferritin-like"/>
    <property type="match status" value="1"/>
</dbReference>
<dbReference type="Proteomes" id="UP001500724">
    <property type="component" value="Unassembled WGS sequence"/>
</dbReference>
<keyword evidence="4" id="KW-1185">Reference proteome</keyword>
<dbReference type="Gene3D" id="3.40.50.720">
    <property type="entry name" value="NAD(P)-binding Rossmann-like Domain"/>
    <property type="match status" value="1"/>
</dbReference>
<feature type="domain" description="XdhC- CoxI" evidence="1">
    <location>
        <begin position="14"/>
        <end position="78"/>
    </location>
</feature>
<evidence type="ECO:0000259" key="1">
    <source>
        <dbReference type="Pfam" id="PF02625"/>
    </source>
</evidence>
<evidence type="ECO:0000313" key="3">
    <source>
        <dbReference type="EMBL" id="GAA0670962.1"/>
    </source>
</evidence>
<gene>
    <name evidence="3" type="ORF">GCM10009535_58380</name>
</gene>
<dbReference type="InterPro" id="IPR009078">
    <property type="entry name" value="Ferritin-like_SF"/>
</dbReference>
<evidence type="ECO:0000313" key="4">
    <source>
        <dbReference type="Proteomes" id="UP001500724"/>
    </source>
</evidence>
<feature type="domain" description="XdhC Rossmann" evidence="2">
    <location>
        <begin position="118"/>
        <end position="234"/>
    </location>
</feature>
<dbReference type="PANTHER" id="PTHR30388">
    <property type="entry name" value="ALDEHYDE OXIDOREDUCTASE MOLYBDENUM COFACTOR ASSEMBLY PROTEIN"/>
    <property type="match status" value="1"/>
</dbReference>
<dbReference type="Pfam" id="PF13478">
    <property type="entry name" value="XdhC_C"/>
    <property type="match status" value="1"/>
</dbReference>
<dbReference type="Pfam" id="PF02625">
    <property type="entry name" value="XdhC_CoxI"/>
    <property type="match status" value="1"/>
</dbReference>
<dbReference type="InterPro" id="IPR003777">
    <property type="entry name" value="XdhC_CoxI"/>
</dbReference>